<keyword evidence="1 3" id="KW-0732">Signal</keyword>
<reference evidence="5" key="1">
    <citation type="submission" date="2021-12" db="EMBL/GenBank/DDBJ databases">
        <authorList>
            <person name="Veyrier F.J."/>
        </authorList>
    </citation>
    <scope>NUCLEOTIDE SEQUENCE</scope>
    <source>
        <strain evidence="5">SAG 1488-6</strain>
    </source>
</reference>
<comment type="subcellular location">
    <subcellularLocation>
        <location evidence="2">Periplasm</location>
    </subcellularLocation>
</comment>
<keyword evidence="6" id="KW-1185">Reference proteome</keyword>
<keyword evidence="2" id="KW-0574">Periplasm</keyword>
<dbReference type="RefSeq" id="WP_019958296.1">
    <property type="nucleotide sequence ID" value="NZ_CP091512.1"/>
</dbReference>
<name>A0ABY4E8L5_VITST</name>
<dbReference type="InterPro" id="IPR023205">
    <property type="entry name" value="DsbA/DsbL"/>
</dbReference>
<dbReference type="Proteomes" id="UP000832034">
    <property type="component" value="Chromosome"/>
</dbReference>
<comment type="similarity">
    <text evidence="2">Belongs to the thioredoxin family.</text>
</comment>
<accession>A0ABY4E8L5</accession>
<sequence>MLQKWIATAVLALGFVGVSQAALVEGQDFAVLPKPVPQLQQDKIEVLEFFGYFCIHCKNLDPTLLAHVKKMPSDTYFRGEHVVWRPEDIGLARITAAVNASGLKYQANPAIFKAVMDEKINLSNPDVFKDWVVKQTAFDGQKLLAAYNGFQNQAEAKAMAQLSADHAIQSTPTIIIGGKYRLLSQDMNKLDELIDKVRQERGMPAAQIKAAVKMPATGARLAKAANQ</sequence>
<feature type="domain" description="Thioredoxin-like fold" evidence="4">
    <location>
        <begin position="45"/>
        <end position="196"/>
    </location>
</feature>
<dbReference type="InterPro" id="IPR050824">
    <property type="entry name" value="Thiol_disulfide_DsbA"/>
</dbReference>
<evidence type="ECO:0000259" key="4">
    <source>
        <dbReference type="Pfam" id="PF13462"/>
    </source>
</evidence>
<dbReference type="EMBL" id="CP091512">
    <property type="protein sequence ID" value="UOO92101.1"/>
    <property type="molecule type" value="Genomic_DNA"/>
</dbReference>
<dbReference type="InterPro" id="IPR012336">
    <property type="entry name" value="Thioredoxin-like_fold"/>
</dbReference>
<feature type="signal peptide" evidence="3">
    <location>
        <begin position="1"/>
        <end position="21"/>
    </location>
</feature>
<protein>
    <recommendedName>
        <fullName evidence="2">Thiol:disulfide interchange protein</fullName>
    </recommendedName>
</protein>
<dbReference type="PANTHER" id="PTHR35891:SF3">
    <property type="entry name" value="THIOL:DISULFIDE INTERCHANGE PROTEIN DSBL"/>
    <property type="match status" value="1"/>
</dbReference>
<dbReference type="InterPro" id="IPR036249">
    <property type="entry name" value="Thioredoxin-like_sf"/>
</dbReference>
<organism evidence="5 6">
    <name type="scientific">Vitreoscilla stercoraria</name>
    <dbReference type="NCBI Taxonomy" id="61"/>
    <lineage>
        <taxon>Bacteria</taxon>
        <taxon>Pseudomonadati</taxon>
        <taxon>Pseudomonadota</taxon>
        <taxon>Betaproteobacteria</taxon>
        <taxon>Neisseriales</taxon>
        <taxon>Neisseriaceae</taxon>
        <taxon>Vitreoscilla</taxon>
    </lineage>
</organism>
<dbReference type="PANTHER" id="PTHR35891">
    <property type="entry name" value="THIOL:DISULFIDE INTERCHANGE PROTEIN DSBA"/>
    <property type="match status" value="1"/>
</dbReference>
<dbReference type="Gene3D" id="3.40.30.10">
    <property type="entry name" value="Glutaredoxin"/>
    <property type="match status" value="1"/>
</dbReference>
<proteinExistence type="inferred from homology"/>
<evidence type="ECO:0000313" key="5">
    <source>
        <dbReference type="EMBL" id="UOO92101.1"/>
    </source>
</evidence>
<dbReference type="CDD" id="cd03019">
    <property type="entry name" value="DsbA_DsbA"/>
    <property type="match status" value="1"/>
</dbReference>
<gene>
    <name evidence="5" type="ORF">LVJ81_10785</name>
</gene>
<evidence type="ECO:0000256" key="1">
    <source>
        <dbReference type="ARBA" id="ARBA00022729"/>
    </source>
</evidence>
<dbReference type="SUPFAM" id="SSF52833">
    <property type="entry name" value="Thioredoxin-like"/>
    <property type="match status" value="1"/>
</dbReference>
<feature type="chain" id="PRO_5045621624" description="Thiol:disulfide interchange protein" evidence="3">
    <location>
        <begin position="22"/>
        <end position="227"/>
    </location>
</feature>
<evidence type="ECO:0000256" key="2">
    <source>
        <dbReference type="PIRNR" id="PIRNR001488"/>
    </source>
</evidence>
<evidence type="ECO:0000256" key="3">
    <source>
        <dbReference type="SAM" id="SignalP"/>
    </source>
</evidence>
<reference evidence="5" key="2">
    <citation type="journal article" date="2022" name="Res Sq">
        <title>Evolution of multicellular longitudinally dividing oral cavity symbionts (Neisseriaceae).</title>
        <authorList>
            <person name="Nyongesa S."/>
            <person name="Weber P."/>
            <person name="Bernet E."/>
            <person name="Pullido F."/>
            <person name="Nieckarz M."/>
            <person name="Delaby M."/>
            <person name="Nieves C."/>
            <person name="Viehboeck T."/>
            <person name="Krause N."/>
            <person name="Rivera-Millot A."/>
            <person name="Nakamura A."/>
            <person name="Vischer N."/>
            <person name="VanNieuwenhze M."/>
            <person name="Brun Y."/>
            <person name="Cava F."/>
            <person name="Bulgheresi S."/>
            <person name="Veyrier F."/>
        </authorList>
    </citation>
    <scope>NUCLEOTIDE SEQUENCE</scope>
    <source>
        <strain evidence="5">SAG 1488-6</strain>
    </source>
</reference>
<evidence type="ECO:0000313" key="6">
    <source>
        <dbReference type="Proteomes" id="UP000832034"/>
    </source>
</evidence>
<dbReference type="PIRSF" id="PIRSF001488">
    <property type="entry name" value="Tdi_protein"/>
    <property type="match status" value="1"/>
</dbReference>
<dbReference type="Pfam" id="PF13462">
    <property type="entry name" value="Thioredoxin_4"/>
    <property type="match status" value="1"/>
</dbReference>
<keyword evidence="2" id="KW-1015">Disulfide bond</keyword>